<evidence type="ECO:0000256" key="4">
    <source>
        <dbReference type="ARBA" id="ARBA00014848"/>
    </source>
</evidence>
<name>A0AAD6GGJ1_9EURO</name>
<evidence type="ECO:0000256" key="6">
    <source>
        <dbReference type="SAM" id="MobiDB-lite"/>
    </source>
</evidence>
<dbReference type="InterPro" id="IPR033053">
    <property type="entry name" value="Hir3/CABIN1"/>
</dbReference>
<feature type="region of interest" description="Disordered" evidence="6">
    <location>
        <begin position="401"/>
        <end position="463"/>
    </location>
</feature>
<dbReference type="PANTHER" id="PTHR15502:SF7">
    <property type="entry name" value="CALCINEURIN-BINDING PROTEIN CABIN-1"/>
    <property type="match status" value="1"/>
</dbReference>
<dbReference type="EMBL" id="JAQIZZ010000005">
    <property type="protein sequence ID" value="KAJ5541245.1"/>
    <property type="molecule type" value="Genomic_DNA"/>
</dbReference>
<comment type="function">
    <text evidence="1">Has a role in a nucleosome assembly pathway that is required for the integrity of heterochromatin and proper chromosome segregation.</text>
</comment>
<feature type="compositionally biased region" description="Acidic residues" evidence="6">
    <location>
        <begin position="1928"/>
        <end position="1956"/>
    </location>
</feature>
<feature type="compositionally biased region" description="Acidic residues" evidence="6">
    <location>
        <begin position="1887"/>
        <end position="1920"/>
    </location>
</feature>
<feature type="region of interest" description="Disordered" evidence="6">
    <location>
        <begin position="306"/>
        <end position="351"/>
    </location>
</feature>
<comment type="caution">
    <text evidence="7">The sequence shown here is derived from an EMBL/GenBank/DDBJ whole genome shotgun (WGS) entry which is preliminary data.</text>
</comment>
<feature type="compositionally biased region" description="Acidic residues" evidence="6">
    <location>
        <begin position="1963"/>
        <end position="1978"/>
    </location>
</feature>
<sequence>MASWVALNVEPDDGIEDEVDDTKELQIEEALKLYQNALKLHSQGPEFYAQAAEAYESLLKSEIFKYPESISDFKRAADLDTQAAAVIDDGPDTIAEFNVNDSTSSLFQTLYLSYKNYGKYVLDSLHDTLRTAPQNSEVAENTATKTTEASRKALRSFADALERDDTDLNLWRQSARLSSALESYRLNRFCLESVLADDDNRLEIRSEQLGLEEIFSEERLRATLTSLFDGLSASQVPIKKPKKALIKYLKQHEDPYPYLPNLPVDLDKLSSSKGPLALYTSRRELTPSNATWESVGKAILQALQDEEEAPAGAAPSLSLQVTLPPRETGGADSASVKMEDPENQAEDQNEQTTAANEDIDMLEGNEQAAEPAQPPEDTQEQSELPDEQCSIDQSAEKQLMESLEGQSTHQTENQGEGDMNIEDAEPKSPTGARKRSSASAANEEPSEGGRMKSRRTRARESNADGLVQLDEVPFDQDKFYEDRLEVFVNADEWMFNTVGSLFSKAGITALGTIEDLKAKLLSINETDDAPEDPETRLFQDLRGIVKQWNDEKSRLMQQKDDSSSLKNISGSSKSGLAVFLEHSRKSSRKSLVQEELPSGEELYNFSNTVNSRCLHPHDTSFEWLKCLLMPHFGDVLPDFAPMKSAYTSFLWPEELKATVVDILLREDEYIFTRLSEAVANTEKRILESHAESPFDYEPKHFSELEMIQSIYELHLDIFASVESLSTEPSQQQKLPQRDRLARWAMLARTSLEYSVDYCPSEECRQNIAFRHLWTSTFHLNLAGEADREHVLLCLQDLKRILHYMGDPIVSLVNNSIMVELSIATLDQEALKLKCMDFFAKVFNAEGEDPVSLIEAIEPILEPSSVEYLEDSGNEVTKAPSHLSEMASFLDRGDATLRLFLWRRLQETYQAIDYPPKVISCYLRSIETVMTEIEDVKHLQESSGHRQVTLLRWLKSLDGIMSKAIPLILQQSDKAFECMDMDHLQSSMSAVARLVRLLHSFVLYEDSVRVGQISGRDLRGGLAKTLESFKERMRETYVRCWILQYTLFLEAVSQNKDAFTEPLEDRIHILRSVHNALGVRSMCRYSQKRFLKLIKSELFDLETKGDYEFDICQVLYDLHGIKFSPFDGTADHGCSPEKLDRHTATMMIDFVMRQAQKMNMKDLSKSELKTTIEKMQQAIGPARLPAQSPQMTFNRRLFSIYIKAPLNPSHLRRAVQGVTELSMLPVPGENAKIAAKGWYFLLGHATLTKFRAHKRLSPGSTSELDDAINFFRQDLDHGTGRWETWYRLAQAYDAKLEEDITWAADKINNNRSELAATQRYAIHCYAMAVSTAIQNAEPTNDTRALLSDLYTDFGIRLYSSSREPLSMGAFSLADFSRHFSSEESQKMYKAKPFKEMSRYSVWNFASNLLRRATIDKPKRWMTHYFLGKCLWKMYNCDDSLRTTSRRVEVDDVLDAFRDAIAALPQRRDSRADPIFEPHFKLLSVVHRLVLQEKLTLAEGIKALSATPWARKVDSPENMEGWKTYILEVIKKFKSADKSNWHHRMSSKAAHVIYDDDKNTTTAAAAKHEMSQIFTKTLTIQVWRPEFERPGRHFVYTTRYVYFFASLLDQLDDRASLDQLLRRVRKKQGDFINHTKLWEDICLTYAKMIRRAAQINEGHEESIFKPIGWEEFSTKTARLEGLAELAPESQPLLELIRDALELKKLNNNFMKVTMFEDLIADLYSRVYELNTPLLVEQANEENKEKMKVDHLLMAGEAAADGSIPAASLPASDTPAPRGRTKGIARRDIQKRADTIVTLKLAPRTAASKTVTADNEQSTPARRGSNSAATSGPAATPQGTGKHTSMAGEGRSEQPGDETEMSDMDESKLESTSSLRKSIFFPNLQKGESGDAETEDDAGSGEEGAEEGDDEEDDGANDNDGEGDAGATETGGEENQDIDDDGDDGDDEIQEGDGEDTMIEESKLYDEEDQNDEGDNGDDETVIATDGKESLVPTPSEDTEQPEAMDTTLA</sequence>
<dbReference type="GO" id="GO:0031491">
    <property type="term" value="F:nucleosome binding"/>
    <property type="evidence" value="ECO:0007669"/>
    <property type="project" value="TreeGrafter"/>
</dbReference>
<dbReference type="GO" id="GO:0005634">
    <property type="term" value="C:nucleus"/>
    <property type="evidence" value="ECO:0007669"/>
    <property type="project" value="UniProtKB-SubCell"/>
</dbReference>
<evidence type="ECO:0000256" key="1">
    <source>
        <dbReference type="ARBA" id="ARBA00002687"/>
    </source>
</evidence>
<evidence type="ECO:0000256" key="5">
    <source>
        <dbReference type="ARBA" id="ARBA00023242"/>
    </source>
</evidence>
<evidence type="ECO:0000313" key="7">
    <source>
        <dbReference type="EMBL" id="KAJ5541245.1"/>
    </source>
</evidence>
<protein>
    <recommendedName>
        <fullName evidence="4">Histone transcription regulator 3 homolog</fullName>
    </recommendedName>
</protein>
<evidence type="ECO:0000256" key="2">
    <source>
        <dbReference type="ARBA" id="ARBA00004123"/>
    </source>
</evidence>
<feature type="region of interest" description="Disordered" evidence="6">
    <location>
        <begin position="1761"/>
        <end position="1786"/>
    </location>
</feature>
<feature type="region of interest" description="Disordered" evidence="6">
    <location>
        <begin position="366"/>
        <end position="388"/>
    </location>
</feature>
<dbReference type="Proteomes" id="UP001220324">
    <property type="component" value="Unassembled WGS sequence"/>
</dbReference>
<proteinExistence type="inferred from homology"/>
<organism evidence="7 8">
    <name type="scientific">Penicillium frequentans</name>
    <dbReference type="NCBI Taxonomy" id="3151616"/>
    <lineage>
        <taxon>Eukaryota</taxon>
        <taxon>Fungi</taxon>
        <taxon>Dikarya</taxon>
        <taxon>Ascomycota</taxon>
        <taxon>Pezizomycotina</taxon>
        <taxon>Eurotiomycetes</taxon>
        <taxon>Eurotiomycetidae</taxon>
        <taxon>Eurotiales</taxon>
        <taxon>Aspergillaceae</taxon>
        <taxon>Penicillium</taxon>
    </lineage>
</organism>
<feature type="compositionally biased region" description="Acidic residues" evidence="6">
    <location>
        <begin position="1852"/>
        <end position="1861"/>
    </location>
</feature>
<dbReference type="GO" id="GO:0006325">
    <property type="term" value="P:chromatin organization"/>
    <property type="evidence" value="ECO:0007669"/>
    <property type="project" value="InterPro"/>
</dbReference>
<comment type="subcellular location">
    <subcellularLocation>
        <location evidence="2">Nucleus</location>
    </subcellularLocation>
</comment>
<comment type="similarity">
    <text evidence="3">Belongs to the HIR3 family.</text>
</comment>
<accession>A0AAD6GGJ1</accession>
<reference evidence="7 8" key="1">
    <citation type="journal article" date="2023" name="IMA Fungus">
        <title>Comparative genomic study of the Penicillium genus elucidates a diverse pangenome and 15 lateral gene transfer events.</title>
        <authorList>
            <person name="Petersen C."/>
            <person name="Sorensen T."/>
            <person name="Nielsen M.R."/>
            <person name="Sondergaard T.E."/>
            <person name="Sorensen J.L."/>
            <person name="Fitzpatrick D.A."/>
            <person name="Frisvad J.C."/>
            <person name="Nielsen K.L."/>
        </authorList>
    </citation>
    <scope>NUCLEOTIDE SEQUENCE [LARGE SCALE GENOMIC DNA]</scope>
    <source>
        <strain evidence="7 8">IBT 35679</strain>
    </source>
</reference>
<dbReference type="GO" id="GO:0000417">
    <property type="term" value="C:HIR complex"/>
    <property type="evidence" value="ECO:0007669"/>
    <property type="project" value="TreeGrafter"/>
</dbReference>
<keyword evidence="8" id="KW-1185">Reference proteome</keyword>
<keyword evidence="5" id="KW-0539">Nucleus</keyword>
<feature type="region of interest" description="Disordered" evidence="6">
    <location>
        <begin position="1803"/>
        <end position="2007"/>
    </location>
</feature>
<feature type="compositionally biased region" description="Polar residues" evidence="6">
    <location>
        <begin position="404"/>
        <end position="414"/>
    </location>
</feature>
<dbReference type="Gene3D" id="1.25.40.10">
    <property type="entry name" value="Tetratricopeptide repeat domain"/>
    <property type="match status" value="1"/>
</dbReference>
<dbReference type="PANTHER" id="PTHR15502">
    <property type="entry name" value="CALCINEURIN-BINDING PROTEIN CABIN 1-RELATED"/>
    <property type="match status" value="1"/>
</dbReference>
<evidence type="ECO:0000313" key="8">
    <source>
        <dbReference type="Proteomes" id="UP001220324"/>
    </source>
</evidence>
<feature type="compositionally biased region" description="Acidic residues" evidence="6">
    <location>
        <begin position="377"/>
        <end position="386"/>
    </location>
</feature>
<gene>
    <name evidence="7" type="ORF">N7494_006321</name>
</gene>
<evidence type="ECO:0000256" key="3">
    <source>
        <dbReference type="ARBA" id="ARBA00007335"/>
    </source>
</evidence>
<dbReference type="InterPro" id="IPR011990">
    <property type="entry name" value="TPR-like_helical_dom_sf"/>
</dbReference>
<feature type="compositionally biased region" description="Polar residues" evidence="6">
    <location>
        <begin position="1804"/>
        <end position="1827"/>
    </location>
</feature>